<evidence type="ECO:0000256" key="2">
    <source>
        <dbReference type="SAM" id="Phobius"/>
    </source>
</evidence>
<evidence type="ECO:0000256" key="1">
    <source>
        <dbReference type="SAM" id="MobiDB-lite"/>
    </source>
</evidence>
<name>A0ABS4AGI1_9PROT</name>
<comment type="caution">
    <text evidence="3">The sequence shown here is derived from an EMBL/GenBank/DDBJ whole genome shotgun (WGS) entry which is preliminary data.</text>
</comment>
<protein>
    <recommendedName>
        <fullName evidence="5">DUF2939 domain-containing protein</fullName>
    </recommendedName>
</protein>
<evidence type="ECO:0008006" key="5">
    <source>
        <dbReference type="Google" id="ProtNLM"/>
    </source>
</evidence>
<organism evidence="3 4">
    <name type="scientific">Pararoseomonas baculiformis</name>
    <dbReference type="NCBI Taxonomy" id="2820812"/>
    <lineage>
        <taxon>Bacteria</taxon>
        <taxon>Pseudomonadati</taxon>
        <taxon>Pseudomonadota</taxon>
        <taxon>Alphaproteobacteria</taxon>
        <taxon>Acetobacterales</taxon>
        <taxon>Acetobacteraceae</taxon>
        <taxon>Pararoseomonas</taxon>
    </lineage>
</organism>
<feature type="region of interest" description="Disordered" evidence="1">
    <location>
        <begin position="21"/>
        <end position="44"/>
    </location>
</feature>
<feature type="transmembrane region" description="Helical" evidence="2">
    <location>
        <begin position="60"/>
        <end position="81"/>
    </location>
</feature>
<evidence type="ECO:0000313" key="4">
    <source>
        <dbReference type="Proteomes" id="UP000681594"/>
    </source>
</evidence>
<reference evidence="3 4" key="1">
    <citation type="submission" date="2021-03" db="EMBL/GenBank/DDBJ databases">
        <authorList>
            <person name="So Y."/>
        </authorList>
    </citation>
    <scope>NUCLEOTIDE SEQUENCE [LARGE SCALE GENOMIC DNA]</scope>
    <source>
        <strain evidence="3 4">SSH11</strain>
    </source>
</reference>
<dbReference type="EMBL" id="JAGIZB010000014">
    <property type="protein sequence ID" value="MBP0446136.1"/>
    <property type="molecule type" value="Genomic_DNA"/>
</dbReference>
<sequence>MGDASRADVWDEVWAEYDARQARRHPRPAPRRARRASTPELNGWTGQAPSWRRVRPMRQVIPALLAGLVLILGWLAIPWLLALRISVPIGQNDAPALIRQFDQASTQASLRAAMAAQVPDGGGEGARRFLSGMAERMADSWARPEGVAAWLAVRSQAGRGDGPAMLSRLRSARPLGLSAFSLEYGPAEGAGGVAFELAWQGDGFRVTGLRFLDERPAPLRAPASPVLAMR</sequence>
<gene>
    <name evidence="3" type="ORF">J8J14_15280</name>
</gene>
<keyword evidence="4" id="KW-1185">Reference proteome</keyword>
<keyword evidence="2" id="KW-0472">Membrane</keyword>
<feature type="compositionally biased region" description="Basic residues" evidence="1">
    <location>
        <begin position="22"/>
        <end position="35"/>
    </location>
</feature>
<dbReference type="RefSeq" id="WP_209380407.1">
    <property type="nucleotide sequence ID" value="NZ_JAGIZB010000014.1"/>
</dbReference>
<keyword evidence="2" id="KW-0812">Transmembrane</keyword>
<dbReference type="Proteomes" id="UP000681594">
    <property type="component" value="Unassembled WGS sequence"/>
</dbReference>
<keyword evidence="2" id="KW-1133">Transmembrane helix</keyword>
<accession>A0ABS4AGI1</accession>
<proteinExistence type="predicted"/>
<evidence type="ECO:0000313" key="3">
    <source>
        <dbReference type="EMBL" id="MBP0446136.1"/>
    </source>
</evidence>